<proteinExistence type="predicted"/>
<sequence length="408" mass="44700">MAPLKIAIVGAGVGGPAAAIGLARNGHIVTLYERAASIGGVGFAFRITPNSDRCLKFLGIDILASGGVAADWSRFMTCDGRMFAEVQENGRPEEKGISAFAYRTELQKQLIDEASSQGAHIKMGVEVTSIDVASCTISFADGSTSSVDLIIGADGVHSCIRPYVVDSSVYFPKASTADSCLRATVPCQAIRDDPITSHIIDDKFRLSGWRADDRLVIGYVVDRGRQFNLVCTHPEELSSSETSSGDDAEKTSYNQKISLETAKTIYKDFDKVVVRLLELADPGGFRVWKLMDMDDIPRWSKNRVVLMGDACHPVMPFGYSGASMAIEDAIALTVLLSSDVGVAQVEDRLRLFERIRRARVYRVRDESRKRSAGSKSEADLREYRNFLSSYDAVGYAEQELKKHQELVS</sequence>
<protein>
    <submittedName>
        <fullName evidence="1">FAD/NAD(P)-binding domain-containing protein</fullName>
    </submittedName>
</protein>
<keyword evidence="2" id="KW-1185">Reference proteome</keyword>
<organism evidence="1 2">
    <name type="scientific">Hypoxylon rubiginosum</name>
    <dbReference type="NCBI Taxonomy" id="110542"/>
    <lineage>
        <taxon>Eukaryota</taxon>
        <taxon>Fungi</taxon>
        <taxon>Dikarya</taxon>
        <taxon>Ascomycota</taxon>
        <taxon>Pezizomycotina</taxon>
        <taxon>Sordariomycetes</taxon>
        <taxon>Xylariomycetidae</taxon>
        <taxon>Xylariales</taxon>
        <taxon>Hypoxylaceae</taxon>
        <taxon>Hypoxylon</taxon>
    </lineage>
</organism>
<comment type="caution">
    <text evidence="1">The sequence shown here is derived from an EMBL/GenBank/DDBJ whole genome shotgun (WGS) entry which is preliminary data.</text>
</comment>
<reference evidence="1 2" key="1">
    <citation type="journal article" date="2022" name="New Phytol.">
        <title>Ecological generalism drives hyperdiversity of secondary metabolite gene clusters in xylarialean endophytes.</title>
        <authorList>
            <person name="Franco M.E.E."/>
            <person name="Wisecaver J.H."/>
            <person name="Arnold A.E."/>
            <person name="Ju Y.M."/>
            <person name="Slot J.C."/>
            <person name="Ahrendt S."/>
            <person name="Moore L.P."/>
            <person name="Eastman K.E."/>
            <person name="Scott K."/>
            <person name="Konkel Z."/>
            <person name="Mondo S.J."/>
            <person name="Kuo A."/>
            <person name="Hayes R.D."/>
            <person name="Haridas S."/>
            <person name="Andreopoulos B."/>
            <person name="Riley R."/>
            <person name="LaButti K."/>
            <person name="Pangilinan J."/>
            <person name="Lipzen A."/>
            <person name="Amirebrahimi M."/>
            <person name="Yan J."/>
            <person name="Adam C."/>
            <person name="Keymanesh K."/>
            <person name="Ng V."/>
            <person name="Louie K."/>
            <person name="Northen T."/>
            <person name="Drula E."/>
            <person name="Henrissat B."/>
            <person name="Hsieh H.M."/>
            <person name="Youens-Clark K."/>
            <person name="Lutzoni F."/>
            <person name="Miadlikowska J."/>
            <person name="Eastwood D.C."/>
            <person name="Hamelin R.C."/>
            <person name="Grigoriev I.V."/>
            <person name="U'Ren J.M."/>
        </authorList>
    </citation>
    <scope>NUCLEOTIDE SEQUENCE [LARGE SCALE GENOMIC DNA]</scope>
    <source>
        <strain evidence="1 2">CBS 119005</strain>
    </source>
</reference>
<dbReference type="EMBL" id="MU393478">
    <property type="protein sequence ID" value="KAI4865004.1"/>
    <property type="molecule type" value="Genomic_DNA"/>
</dbReference>
<gene>
    <name evidence="1" type="ORF">F4820DRAFT_448485</name>
</gene>
<evidence type="ECO:0000313" key="1">
    <source>
        <dbReference type="EMBL" id="KAI4865004.1"/>
    </source>
</evidence>
<dbReference type="Proteomes" id="UP001497700">
    <property type="component" value="Unassembled WGS sequence"/>
</dbReference>
<name>A0ACB9Z1P1_9PEZI</name>
<accession>A0ACB9Z1P1</accession>
<evidence type="ECO:0000313" key="2">
    <source>
        <dbReference type="Proteomes" id="UP001497700"/>
    </source>
</evidence>